<proteinExistence type="predicted"/>
<feature type="region of interest" description="Disordered" evidence="1">
    <location>
        <begin position="614"/>
        <end position="668"/>
    </location>
</feature>
<feature type="compositionally biased region" description="Low complexity" evidence="1">
    <location>
        <begin position="1248"/>
        <end position="1262"/>
    </location>
</feature>
<sequence length="1855" mass="196550">MVPPHSPARHSHITVSSATVSDYFSDQTADSRSTAPTSPSLTHSVKGGYEAHTVDNHLAVPTPTSRRRSHEFDTASSDDAYGGLSADEGDDDEDNSNQNYGGPPSPSPVRRALPRSPASTRQELAYTPTRIRRVPVPERTESMYSDESPDYRRLSTAPGSARQVIEQWENALSPDSRGPSPGALFTTDRPLPAAGPIPIPQPYQPLSPSQNMRAQQLPQAVRSPRGGIALPQPLSSPGRSHGYRDPYLSAPGIASATPHTPPRAAYAYQPGSRGSEDSPRSKRSPFAAFRKRDSSISPQAGPSIDRSPVSPIKSPMKKSPFKEIGKVFNGFRHKHKEKDKGHTGWGTGAVGLHADQPNGYSSLEEDGQFFSPPPRVGSEMQGGIVLRDRRGSAPRAPMDPNAIRSTPILYMEASRTTAAHPWGSWVNAWGTLSSRTLAVAFAPTTGPISGVMSGLPTPFSAIEPPPAGTPPDVKLSMVDCASIHSLRRDEAGSRGLPSVPEGIGAEVLEMVFVDGSKKHICVDGVDGRLGWVGAIWDTLLANKDGRGKEPELPVLTPRDATFPKLSDPLPIMGGEADLPDQPVQKLGDLWIRCGDLDMANSTLRRGSITAAAPRLNRALPDVPRDTPPPASDPGAADLGVPELPPASPYSGRSSPLPPLPDEFGGGPVNAEVLSLTNVRPGEVVQEVLSASRSGTPVSSSSNQSSFQTTYHSLPQSHNGPYLLASNHLGASSLSLSHVPPRSPSPPSSAAYDGATVEDEDAESVKLAYDGAGDDSVEILAYDRERTVEAPSPAKGGLDAPPPLPPKSPPRKQRPLSVVQSRVQALHGPRTPEGKATPLPRSEPPAARREPLRESVVQMFEAAPPVDEPQKRTHRSSAMAERIRAWQPNPREASPPLTRVDSPHISDSVLSFDPNDLNPSRSASQVRRGDSLVADEDEPLGALGIVTRRVAAVEAEVEPAAPAALAVPSPVAGPRRPRDLRQVVEANLGGPRKTASLDLDKSANRELTKPVLSEPVLKPAPELVSEPLTQSPDLSEPATSSPNLSDAPNVTRPLSFVKAKAVDTDAKPAPIKTKSVDTLNIPVTTPVSESIFLRREREAAEAAAATEPLKLRDGLRPITPKPKVEKTKSVDSLVAARAALLPVSPAGTAPLNIRSRSPVPPRSPDTRSNVSSTTPRTMGARALAAAAIFEPGIVDRVTSPSVASSAVLATPLTVPSPRPESPIVVAEPAPIVSRAIVASEPKSTPLAKSTVPAADSPSTPSTPSRRKPVPALIAAFETSEPAPPTPAKSTTPSVRSFRPDMPGGLWGASPASRPRSIRPESGVESWETTDGHTATRRGSIMSTETVNPNAPVMDSVLAGILTPTVENHDLRTVDDHLPVPEVERQAPMVVGTDPKLLAHLDGQTAEHAELAHQLESVHIDVTRVAEGVAMLPPDLAQRMDLINTDVKGVQAAVESSRAEITALLAAKASTDKDLPPPPPTEAVEPQLPEVNAKLDAIAHLIQEVLSRQADLAKETTALTAAAAAGGAVAGGAVSRAVSDDAAKSKPAEPEAGIPSHAKPAVEKMTDSTIPKPDEPADKDGAASDVGVSDAVKELQEHTEKQTEQTADIARYLHELNTWLETFVSKSSTNLESMSKRLNGLLTEATPDGVGAGGLIPEMHDMLADQAQRGTQIDEQTARLESLVGMMTAERERAAANQGIVESVVAVVEKQRADNEMLLRALATDLTTEIRGERLHFIEAMQQATTMNMQIHVDEFKRALSGEVTKSMHELGKMREQRKALEHQIADLFALKAKHNGDTEPSTPAPSTPVAPQVTTYANYPSLPSPSPGRSPGRSLPRAPSPGGPIPMQPRYLLGGN</sequence>
<feature type="compositionally biased region" description="Polar residues" evidence="1">
    <location>
        <begin position="706"/>
        <end position="718"/>
    </location>
</feature>
<dbReference type="PANTHER" id="PTHR48125">
    <property type="entry name" value="LP07818P1"/>
    <property type="match status" value="1"/>
</dbReference>
<feature type="compositionally biased region" description="Polar residues" evidence="1">
    <location>
        <begin position="1026"/>
        <end position="1047"/>
    </location>
</feature>
<reference evidence="2" key="1">
    <citation type="submission" date="2023-10" db="EMBL/GenBank/DDBJ databases">
        <authorList>
            <person name="Noh H."/>
        </authorList>
    </citation>
    <scope>NUCLEOTIDE SEQUENCE</scope>
    <source>
        <strain evidence="2">DUCC4014</strain>
    </source>
</reference>
<name>A0AAF1BJB2_9TREE</name>
<dbReference type="GeneID" id="87809929"/>
<dbReference type="EMBL" id="CP086718">
    <property type="protein sequence ID" value="WOO83231.1"/>
    <property type="molecule type" value="Genomic_DNA"/>
</dbReference>
<feature type="region of interest" description="Disordered" evidence="1">
    <location>
        <begin position="1539"/>
        <end position="1584"/>
    </location>
</feature>
<feature type="compositionally biased region" description="Polar residues" evidence="1">
    <location>
        <begin position="206"/>
        <end position="218"/>
    </location>
</feature>
<feature type="region of interest" description="Disordered" evidence="1">
    <location>
        <begin position="984"/>
        <end position="1049"/>
    </location>
</feature>
<feature type="compositionally biased region" description="Pro residues" evidence="1">
    <location>
        <begin position="1837"/>
        <end position="1846"/>
    </location>
</feature>
<feature type="region of interest" description="Disordered" evidence="1">
    <location>
        <begin position="1240"/>
        <end position="1334"/>
    </location>
</feature>
<organism evidence="2 3">
    <name type="scientific">Vanrija pseudolonga</name>
    <dbReference type="NCBI Taxonomy" id="143232"/>
    <lineage>
        <taxon>Eukaryota</taxon>
        <taxon>Fungi</taxon>
        <taxon>Dikarya</taxon>
        <taxon>Basidiomycota</taxon>
        <taxon>Agaricomycotina</taxon>
        <taxon>Tremellomycetes</taxon>
        <taxon>Trichosporonales</taxon>
        <taxon>Trichosporonaceae</taxon>
        <taxon>Vanrija</taxon>
    </lineage>
</organism>
<protein>
    <submittedName>
        <fullName evidence="2">Uncharacterized protein</fullName>
    </submittedName>
</protein>
<accession>A0AAF1BJB2</accession>
<dbReference type="PANTHER" id="PTHR48125:SF10">
    <property type="entry name" value="OS12G0136300 PROTEIN"/>
    <property type="match status" value="1"/>
</dbReference>
<dbReference type="Proteomes" id="UP000827549">
    <property type="component" value="Chromosome 5"/>
</dbReference>
<dbReference type="RefSeq" id="XP_062629257.1">
    <property type="nucleotide sequence ID" value="XM_062773273.1"/>
</dbReference>
<feature type="region of interest" description="Disordered" evidence="1">
    <location>
        <begin position="687"/>
        <end position="761"/>
    </location>
</feature>
<evidence type="ECO:0000256" key="1">
    <source>
        <dbReference type="SAM" id="MobiDB-lite"/>
    </source>
</evidence>
<feature type="compositionally biased region" description="Basic and acidic residues" evidence="1">
    <location>
        <begin position="1558"/>
        <end position="1580"/>
    </location>
</feature>
<feature type="compositionally biased region" description="Polar residues" evidence="1">
    <location>
        <begin position="688"/>
        <end position="697"/>
    </location>
</feature>
<evidence type="ECO:0000313" key="2">
    <source>
        <dbReference type="EMBL" id="WOO83231.1"/>
    </source>
</evidence>
<feature type="region of interest" description="Disordered" evidence="1">
    <location>
        <begin position="788"/>
        <end position="930"/>
    </location>
</feature>
<feature type="compositionally biased region" description="Pro residues" evidence="1">
    <location>
        <begin position="193"/>
        <end position="205"/>
    </location>
</feature>
<keyword evidence="3" id="KW-1185">Reference proteome</keyword>
<feature type="compositionally biased region" description="Polar residues" evidence="1">
    <location>
        <begin position="13"/>
        <end position="43"/>
    </location>
</feature>
<feature type="region of interest" description="Disordered" evidence="1">
    <location>
        <begin position="1"/>
        <end position="318"/>
    </location>
</feature>
<gene>
    <name evidence="2" type="ORF">LOC62_05G006753</name>
</gene>
<evidence type="ECO:0000313" key="3">
    <source>
        <dbReference type="Proteomes" id="UP000827549"/>
    </source>
</evidence>
<feature type="region of interest" description="Disordered" evidence="1">
    <location>
        <begin position="1145"/>
        <end position="1176"/>
    </location>
</feature>
<feature type="region of interest" description="Disordered" evidence="1">
    <location>
        <begin position="1793"/>
        <end position="1855"/>
    </location>
</feature>
<feature type="compositionally biased region" description="Basic and acidic residues" evidence="1">
    <location>
        <begin position="997"/>
        <end position="1007"/>
    </location>
</feature>